<evidence type="ECO:0000313" key="1">
    <source>
        <dbReference type="EMBL" id="KAK7961981.1"/>
    </source>
</evidence>
<keyword evidence="2" id="KW-1185">Reference proteome</keyword>
<dbReference type="RefSeq" id="XP_066704092.1">
    <property type="nucleotide sequence ID" value="XM_066839028.1"/>
</dbReference>
<reference evidence="1 2" key="1">
    <citation type="submission" date="2023-01" db="EMBL/GenBank/DDBJ databases">
        <title>Analysis of 21 Apiospora genomes using comparative genomics revels a genus with tremendous synthesis potential of carbohydrate active enzymes and secondary metabolites.</title>
        <authorList>
            <person name="Sorensen T."/>
        </authorList>
    </citation>
    <scope>NUCLEOTIDE SEQUENCE [LARGE SCALE GENOMIC DNA]</scope>
    <source>
        <strain evidence="1 2">CBS 24483</strain>
    </source>
</reference>
<evidence type="ECO:0000313" key="2">
    <source>
        <dbReference type="Proteomes" id="UP001391051"/>
    </source>
</evidence>
<protein>
    <submittedName>
        <fullName evidence="1">Uncharacterized protein</fullName>
    </submittedName>
</protein>
<organism evidence="1 2">
    <name type="scientific">Apiospora aurea</name>
    <dbReference type="NCBI Taxonomy" id="335848"/>
    <lineage>
        <taxon>Eukaryota</taxon>
        <taxon>Fungi</taxon>
        <taxon>Dikarya</taxon>
        <taxon>Ascomycota</taxon>
        <taxon>Pezizomycotina</taxon>
        <taxon>Sordariomycetes</taxon>
        <taxon>Xylariomycetidae</taxon>
        <taxon>Amphisphaeriales</taxon>
        <taxon>Apiosporaceae</taxon>
        <taxon>Apiospora</taxon>
    </lineage>
</organism>
<gene>
    <name evidence="1" type="ORF">PG986_002806</name>
</gene>
<comment type="caution">
    <text evidence="1">The sequence shown here is derived from an EMBL/GenBank/DDBJ whole genome shotgun (WGS) entry which is preliminary data.</text>
</comment>
<dbReference type="GeneID" id="92072090"/>
<dbReference type="Proteomes" id="UP001391051">
    <property type="component" value="Unassembled WGS sequence"/>
</dbReference>
<accession>A0ABR1QPW0</accession>
<proteinExistence type="predicted"/>
<sequence>MDQYKFPCEPLANEESMVRGPQYRFTIIDDKVLRYEWAEDGVFEDCASTFAINRKFPKPEFRVRDSETELSIITPSLHLTYDKKRFSPNGLGATFSAKMTDWGGRVALRGGARLQPGRHGPDPRRCGWAVRHGIWHHLQGWVLGSG</sequence>
<dbReference type="EMBL" id="JAQQWE010000002">
    <property type="protein sequence ID" value="KAK7961981.1"/>
    <property type="molecule type" value="Genomic_DNA"/>
</dbReference>
<name>A0ABR1QPW0_9PEZI</name>